<evidence type="ECO:0000256" key="3">
    <source>
        <dbReference type="ARBA" id="ARBA00023187"/>
    </source>
</evidence>
<reference evidence="7" key="2">
    <citation type="submission" date="2020-06" db="EMBL/GenBank/DDBJ databases">
        <title>Helianthus annuus Genome sequencing and assembly Release 2.</title>
        <authorList>
            <person name="Gouzy J."/>
            <person name="Langlade N."/>
            <person name="Munos S."/>
        </authorList>
    </citation>
    <scope>NUCLEOTIDE SEQUENCE</scope>
    <source>
        <tissue evidence="7">Leaves</tissue>
    </source>
</reference>
<dbReference type="CDD" id="cd00590">
    <property type="entry name" value="RRM_SF"/>
    <property type="match status" value="1"/>
</dbReference>
<comment type="caution">
    <text evidence="7">The sequence shown here is derived from an EMBL/GenBank/DDBJ whole genome shotgun (WGS) entry which is preliminary data.</text>
</comment>
<dbReference type="Proteomes" id="UP000215914">
    <property type="component" value="Unassembled WGS sequence"/>
</dbReference>
<reference evidence="7" key="1">
    <citation type="journal article" date="2017" name="Nature">
        <title>The sunflower genome provides insights into oil metabolism, flowering and Asterid evolution.</title>
        <authorList>
            <person name="Badouin H."/>
            <person name="Gouzy J."/>
            <person name="Grassa C.J."/>
            <person name="Murat F."/>
            <person name="Staton S.E."/>
            <person name="Cottret L."/>
            <person name="Lelandais-Briere C."/>
            <person name="Owens G.L."/>
            <person name="Carrere S."/>
            <person name="Mayjonade B."/>
            <person name="Legrand L."/>
            <person name="Gill N."/>
            <person name="Kane N.C."/>
            <person name="Bowers J.E."/>
            <person name="Hubner S."/>
            <person name="Bellec A."/>
            <person name="Berard A."/>
            <person name="Berges H."/>
            <person name="Blanchet N."/>
            <person name="Boniface M.C."/>
            <person name="Brunel D."/>
            <person name="Catrice O."/>
            <person name="Chaidir N."/>
            <person name="Claudel C."/>
            <person name="Donnadieu C."/>
            <person name="Faraut T."/>
            <person name="Fievet G."/>
            <person name="Helmstetter N."/>
            <person name="King M."/>
            <person name="Knapp S.J."/>
            <person name="Lai Z."/>
            <person name="Le Paslier M.C."/>
            <person name="Lippi Y."/>
            <person name="Lorenzon L."/>
            <person name="Mandel J.R."/>
            <person name="Marage G."/>
            <person name="Marchand G."/>
            <person name="Marquand E."/>
            <person name="Bret-Mestries E."/>
            <person name="Morien E."/>
            <person name="Nambeesan S."/>
            <person name="Nguyen T."/>
            <person name="Pegot-Espagnet P."/>
            <person name="Pouilly N."/>
            <person name="Raftis F."/>
            <person name="Sallet E."/>
            <person name="Schiex T."/>
            <person name="Thomas J."/>
            <person name="Vandecasteele C."/>
            <person name="Vares D."/>
            <person name="Vear F."/>
            <person name="Vautrin S."/>
            <person name="Crespi M."/>
            <person name="Mangin B."/>
            <person name="Burke J.M."/>
            <person name="Salse J."/>
            <person name="Munos S."/>
            <person name="Vincourt P."/>
            <person name="Rieseberg L.H."/>
            <person name="Langlade N.B."/>
        </authorList>
    </citation>
    <scope>NUCLEOTIDE SEQUENCE</scope>
    <source>
        <tissue evidence="7">Leaves</tissue>
    </source>
</reference>
<dbReference type="GO" id="GO:0003723">
    <property type="term" value="F:RNA binding"/>
    <property type="evidence" value="ECO:0007669"/>
    <property type="project" value="UniProtKB-UniRule"/>
</dbReference>
<evidence type="ECO:0000256" key="1">
    <source>
        <dbReference type="ARBA" id="ARBA00022664"/>
    </source>
</evidence>
<gene>
    <name evidence="7" type="ORF">HanXRQr2_Chr10g0449261</name>
</gene>
<dbReference type="Gene3D" id="3.30.70.330">
    <property type="match status" value="1"/>
</dbReference>
<dbReference type="PROSITE" id="PS50102">
    <property type="entry name" value="RRM"/>
    <property type="match status" value="1"/>
</dbReference>
<feature type="region of interest" description="Disordered" evidence="5">
    <location>
        <begin position="371"/>
        <end position="403"/>
    </location>
</feature>
<name>A0A9K3HZB8_HELAN</name>
<evidence type="ECO:0000259" key="6">
    <source>
        <dbReference type="PROSITE" id="PS50102"/>
    </source>
</evidence>
<proteinExistence type="predicted"/>
<keyword evidence="4" id="KW-0694">RNA-binding</keyword>
<feature type="domain" description="RRM" evidence="6">
    <location>
        <begin position="35"/>
        <end position="112"/>
    </location>
</feature>
<evidence type="ECO:0000256" key="2">
    <source>
        <dbReference type="ARBA" id="ARBA00022728"/>
    </source>
</evidence>
<dbReference type="Pfam" id="PF00076">
    <property type="entry name" value="RRM_1"/>
    <property type="match status" value="1"/>
</dbReference>
<dbReference type="GO" id="GO:0008380">
    <property type="term" value="P:RNA splicing"/>
    <property type="evidence" value="ECO:0007669"/>
    <property type="project" value="UniProtKB-KW"/>
</dbReference>
<evidence type="ECO:0000313" key="7">
    <source>
        <dbReference type="EMBL" id="KAF5787122.1"/>
    </source>
</evidence>
<keyword evidence="3" id="KW-0508">mRNA splicing</keyword>
<dbReference type="InterPro" id="IPR000504">
    <property type="entry name" value="RRM_dom"/>
</dbReference>
<evidence type="ECO:0000256" key="4">
    <source>
        <dbReference type="PROSITE-ProRule" id="PRU00176"/>
    </source>
</evidence>
<dbReference type="InterPro" id="IPR035979">
    <property type="entry name" value="RBD_domain_sf"/>
</dbReference>
<dbReference type="InterPro" id="IPR012677">
    <property type="entry name" value="Nucleotide-bd_a/b_plait_sf"/>
</dbReference>
<feature type="compositionally biased region" description="Basic and acidic residues" evidence="5">
    <location>
        <begin position="443"/>
        <end position="457"/>
    </location>
</feature>
<keyword evidence="2" id="KW-0747">Spliceosome</keyword>
<dbReference type="PANTHER" id="PTHR23147">
    <property type="entry name" value="SERINE/ARGININE RICH SPLICING FACTOR"/>
    <property type="match status" value="1"/>
</dbReference>
<dbReference type="GO" id="GO:0006397">
    <property type="term" value="P:mRNA processing"/>
    <property type="evidence" value="ECO:0007669"/>
    <property type="project" value="UniProtKB-KW"/>
</dbReference>
<organism evidence="7 8">
    <name type="scientific">Helianthus annuus</name>
    <name type="common">Common sunflower</name>
    <dbReference type="NCBI Taxonomy" id="4232"/>
    <lineage>
        <taxon>Eukaryota</taxon>
        <taxon>Viridiplantae</taxon>
        <taxon>Streptophyta</taxon>
        <taxon>Embryophyta</taxon>
        <taxon>Tracheophyta</taxon>
        <taxon>Spermatophyta</taxon>
        <taxon>Magnoliopsida</taxon>
        <taxon>eudicotyledons</taxon>
        <taxon>Gunneridae</taxon>
        <taxon>Pentapetalae</taxon>
        <taxon>asterids</taxon>
        <taxon>campanulids</taxon>
        <taxon>Asterales</taxon>
        <taxon>Asteraceae</taxon>
        <taxon>Asteroideae</taxon>
        <taxon>Heliantheae alliance</taxon>
        <taxon>Heliantheae</taxon>
        <taxon>Helianthus</taxon>
    </lineage>
</organism>
<protein>
    <submittedName>
        <fullName evidence="7">RNA recognition motif domain, nucleotide-binding alpha-beta plait domain superfamily</fullName>
    </submittedName>
</protein>
<dbReference type="Gramene" id="mRNA:HanXRQr2_Chr10g0449261">
    <property type="protein sequence ID" value="CDS:HanXRQr2_Chr10g0449261.1"/>
    <property type="gene ID" value="HanXRQr2_Chr10g0449261"/>
</dbReference>
<accession>A0A9K3HZB8</accession>
<keyword evidence="8" id="KW-1185">Reference proteome</keyword>
<dbReference type="AlphaFoldDB" id="A0A9K3HZB8"/>
<feature type="region of interest" description="Disordered" evidence="5">
    <location>
        <begin position="424"/>
        <end position="487"/>
    </location>
</feature>
<dbReference type="GO" id="GO:0005681">
    <property type="term" value="C:spliceosomal complex"/>
    <property type="evidence" value="ECO:0007669"/>
    <property type="project" value="UniProtKB-KW"/>
</dbReference>
<feature type="compositionally biased region" description="Basic and acidic residues" evidence="5">
    <location>
        <begin position="464"/>
        <end position="473"/>
    </location>
</feature>
<dbReference type="InterPro" id="IPR050907">
    <property type="entry name" value="SRSF"/>
</dbReference>
<keyword evidence="1" id="KW-0507">mRNA processing</keyword>
<dbReference type="SUPFAM" id="SSF54928">
    <property type="entry name" value="RNA-binding domain, RBD"/>
    <property type="match status" value="1"/>
</dbReference>
<evidence type="ECO:0000313" key="8">
    <source>
        <dbReference type="Proteomes" id="UP000215914"/>
    </source>
</evidence>
<dbReference type="EMBL" id="MNCJ02000325">
    <property type="protein sequence ID" value="KAF5787122.1"/>
    <property type="molecule type" value="Genomic_DNA"/>
</dbReference>
<evidence type="ECO:0000256" key="5">
    <source>
        <dbReference type="SAM" id="MobiDB-lite"/>
    </source>
</evidence>
<sequence length="487" mass="53713">MNVGEDGGVWHDVPSKKGLKKKEGARDKFKKESITKFFITNLPPGCNPWDVADFVRVFREVSGVYIARKADKLGRKFGFVSFSNVRDVKDMERALNGTKMGGFKLHANLARFAKENQGMMEGHNFNGGAAGKGKKVQVPLQNNIGKPQQNSSRNLNCGVNTPYTPGNGRLFSDLFKDDSRKPFNASGPVSGEGLVIKISDETVVLNELIGKALVGRCKNLTVLRKLNSLLLESGSSGLWLSYMGGLSMLLNFAKEELCAKFLLDHHTWKDWFTSLDHWNCQSLPFERLAWVKIQGVPMHLAANDVLNNIAEHFGKIVHGSQLEVGDNNLSVSWIGLLVGDGNRIQGHVTLKWKNMQFRVWVEEGSSDWVPDSVGPVEFSDVSRPGRKPGSDPEPFNVSEEEDGSVGEFNLGETQEFDNQDITTSVGDVSIPKGADPPHFCDGAIDKSTKEGSNDKDIYYFNSRDSGRPTKEGLKLGPGVRELGLKKN</sequence>
<dbReference type="SMART" id="SM00360">
    <property type="entry name" value="RRM"/>
    <property type="match status" value="1"/>
</dbReference>